<dbReference type="Proteomes" id="UP000807469">
    <property type="component" value="Unassembled WGS sequence"/>
</dbReference>
<name>A0A9P6CYJ8_9AGAR</name>
<protein>
    <submittedName>
        <fullName evidence="2">Uncharacterized protein</fullName>
    </submittedName>
</protein>
<reference evidence="2" key="1">
    <citation type="submission" date="2020-11" db="EMBL/GenBank/DDBJ databases">
        <authorList>
            <consortium name="DOE Joint Genome Institute"/>
            <person name="Ahrendt S."/>
            <person name="Riley R."/>
            <person name="Andreopoulos W."/>
            <person name="Labutti K."/>
            <person name="Pangilinan J."/>
            <person name="Ruiz-Duenas F.J."/>
            <person name="Barrasa J.M."/>
            <person name="Sanchez-Garcia M."/>
            <person name="Camarero S."/>
            <person name="Miyauchi S."/>
            <person name="Serrano A."/>
            <person name="Linde D."/>
            <person name="Babiker R."/>
            <person name="Drula E."/>
            <person name="Ayuso-Fernandez I."/>
            <person name="Pacheco R."/>
            <person name="Padilla G."/>
            <person name="Ferreira P."/>
            <person name="Barriuso J."/>
            <person name="Kellner H."/>
            <person name="Castanera R."/>
            <person name="Alfaro M."/>
            <person name="Ramirez L."/>
            <person name="Pisabarro A.G."/>
            <person name="Kuo A."/>
            <person name="Tritt A."/>
            <person name="Lipzen A."/>
            <person name="He G."/>
            <person name="Yan M."/>
            <person name="Ng V."/>
            <person name="Cullen D."/>
            <person name="Martin F."/>
            <person name="Rosso M.-N."/>
            <person name="Henrissat B."/>
            <person name="Hibbett D."/>
            <person name="Martinez A.T."/>
            <person name="Grigoriev I.V."/>
        </authorList>
    </citation>
    <scope>NUCLEOTIDE SEQUENCE</scope>
    <source>
        <strain evidence="2">CIRM-BRFM 674</strain>
    </source>
</reference>
<comment type="caution">
    <text evidence="2">The sequence shown here is derived from an EMBL/GenBank/DDBJ whole genome shotgun (WGS) entry which is preliminary data.</text>
</comment>
<evidence type="ECO:0000256" key="1">
    <source>
        <dbReference type="SAM" id="MobiDB-lite"/>
    </source>
</evidence>
<accession>A0A9P6CYJ8</accession>
<dbReference type="EMBL" id="MU155146">
    <property type="protein sequence ID" value="KAF9484162.1"/>
    <property type="molecule type" value="Genomic_DNA"/>
</dbReference>
<evidence type="ECO:0000313" key="2">
    <source>
        <dbReference type="EMBL" id="KAF9484162.1"/>
    </source>
</evidence>
<proteinExistence type="predicted"/>
<dbReference type="OrthoDB" id="2874131at2759"/>
<organism evidence="2 3">
    <name type="scientific">Pholiota conissans</name>
    <dbReference type="NCBI Taxonomy" id="109636"/>
    <lineage>
        <taxon>Eukaryota</taxon>
        <taxon>Fungi</taxon>
        <taxon>Dikarya</taxon>
        <taxon>Basidiomycota</taxon>
        <taxon>Agaricomycotina</taxon>
        <taxon>Agaricomycetes</taxon>
        <taxon>Agaricomycetidae</taxon>
        <taxon>Agaricales</taxon>
        <taxon>Agaricineae</taxon>
        <taxon>Strophariaceae</taxon>
        <taxon>Pholiota</taxon>
    </lineage>
</organism>
<feature type="region of interest" description="Disordered" evidence="1">
    <location>
        <begin position="370"/>
        <end position="390"/>
    </location>
</feature>
<evidence type="ECO:0000313" key="3">
    <source>
        <dbReference type="Proteomes" id="UP000807469"/>
    </source>
</evidence>
<sequence length="448" mass="51564">MVVQTGDFTEPVLQVCPIPRNVVAFLGGCHGGRPIYLLWKDGQEITVEVPGHNYYPEYDPSDPFADWKMIQKSMKTFAHYLEIIQMHLDQIRFGETNWAYLLPDKHGGFYIRQREKALIVVTCPLWATMIREDEIEFTVWGQPWDRRGIWKGQEVDILYAWTEVDFLHLDRAMYAYKALAGIDLAFEVYGHLINKDGIVIGLVSAAAKGRTVRPSDRSLIYHTVSTIQQHGFLYRGCITNQFLITPEGKVRLLELFSLVRYPRAKWKQLEKDADIWHWRELGDLFEELKTYDGIYGNCRFPPDRLTASSKNLQLIAPPPGPERPLGGLYLYPLPNFFEIFFIPFWDGFKLAPWVDTGRDGDQHTRRRAIAYGTGSPEGTDASSEPDIDDRPLTMSEISLYRTHRGIQRRTRLVFHPYRANRSRSGVLIYSSDETGDSGSHARIIEVSD</sequence>
<keyword evidence="3" id="KW-1185">Reference proteome</keyword>
<gene>
    <name evidence="2" type="ORF">BDN70DRAFT_872860</name>
</gene>
<dbReference type="AlphaFoldDB" id="A0A9P6CYJ8"/>